<keyword evidence="4" id="KW-1185">Reference proteome</keyword>
<dbReference type="SUPFAM" id="SSF55961">
    <property type="entry name" value="Bet v1-like"/>
    <property type="match status" value="1"/>
</dbReference>
<sequence>MTPIPTGRLFRTDTGSDLVLTRTFRALADDVWASLTEPERTARWFGPWEGEGRPGSTVKVQMVFEEQEPWVDVRIEACDPPQRLSLSMADEAGSWRMELVLSEVDGVTELRLVHHLDTEEGLGEVGPGWEYYLDMLLASRAGKPLPSFDDYYPSQKAHFESLTTAVDL</sequence>
<evidence type="ECO:0000313" key="3">
    <source>
        <dbReference type="EMBL" id="MBB5802306.1"/>
    </source>
</evidence>
<dbReference type="RefSeq" id="WP_184918955.1">
    <property type="nucleotide sequence ID" value="NZ_JACHMO010000001.1"/>
</dbReference>
<evidence type="ECO:0000313" key="4">
    <source>
        <dbReference type="Proteomes" id="UP000552097"/>
    </source>
</evidence>
<dbReference type="InterPro" id="IPR023393">
    <property type="entry name" value="START-like_dom_sf"/>
</dbReference>
<dbReference type="Proteomes" id="UP000552097">
    <property type="component" value="Unassembled WGS sequence"/>
</dbReference>
<comment type="caution">
    <text evidence="3">The sequence shown here is derived from an EMBL/GenBank/DDBJ whole genome shotgun (WGS) entry which is preliminary data.</text>
</comment>
<evidence type="ECO:0000259" key="2">
    <source>
        <dbReference type="Pfam" id="PF08327"/>
    </source>
</evidence>
<name>A0A7W9HHT8_9PSEU</name>
<comment type="similarity">
    <text evidence="1">Belongs to the AHA1 family.</text>
</comment>
<proteinExistence type="inferred from homology"/>
<dbReference type="EMBL" id="JACHMO010000001">
    <property type="protein sequence ID" value="MBB5802306.1"/>
    <property type="molecule type" value="Genomic_DNA"/>
</dbReference>
<feature type="domain" description="Activator of Hsp90 ATPase homologue 1/2-like C-terminal" evidence="2">
    <location>
        <begin position="27"/>
        <end position="136"/>
    </location>
</feature>
<accession>A0A7W9HHT8</accession>
<organism evidence="3 4">
    <name type="scientific">Saccharothrix ecbatanensis</name>
    <dbReference type="NCBI Taxonomy" id="1105145"/>
    <lineage>
        <taxon>Bacteria</taxon>
        <taxon>Bacillati</taxon>
        <taxon>Actinomycetota</taxon>
        <taxon>Actinomycetes</taxon>
        <taxon>Pseudonocardiales</taxon>
        <taxon>Pseudonocardiaceae</taxon>
        <taxon>Saccharothrix</taxon>
    </lineage>
</organism>
<gene>
    <name evidence="3" type="ORF">F4560_002074</name>
</gene>
<dbReference type="AlphaFoldDB" id="A0A7W9HHT8"/>
<dbReference type="CDD" id="cd08899">
    <property type="entry name" value="SRPBCC_CalC_Aha1-like_6"/>
    <property type="match status" value="1"/>
</dbReference>
<dbReference type="Pfam" id="PF08327">
    <property type="entry name" value="AHSA1"/>
    <property type="match status" value="1"/>
</dbReference>
<reference evidence="3 4" key="1">
    <citation type="submission" date="2020-08" db="EMBL/GenBank/DDBJ databases">
        <title>Sequencing the genomes of 1000 actinobacteria strains.</title>
        <authorList>
            <person name="Klenk H.-P."/>
        </authorList>
    </citation>
    <scope>NUCLEOTIDE SEQUENCE [LARGE SCALE GENOMIC DNA]</scope>
    <source>
        <strain evidence="3 4">DSM 45486</strain>
    </source>
</reference>
<dbReference type="Gene3D" id="3.30.530.20">
    <property type="match status" value="1"/>
</dbReference>
<dbReference type="InterPro" id="IPR013538">
    <property type="entry name" value="ASHA1/2-like_C"/>
</dbReference>
<protein>
    <submittedName>
        <fullName evidence="3">Uncharacterized protein YndB with AHSA1/START domain</fullName>
    </submittedName>
</protein>
<evidence type="ECO:0000256" key="1">
    <source>
        <dbReference type="ARBA" id="ARBA00006817"/>
    </source>
</evidence>